<dbReference type="EMBL" id="JAZHOG010000007">
    <property type="protein sequence ID" value="MEJ8568335.1"/>
    <property type="molecule type" value="Genomic_DNA"/>
</dbReference>
<keyword evidence="1" id="KW-0732">Signal</keyword>
<protein>
    <submittedName>
        <fullName evidence="2">DNRLRE domain-containing protein</fullName>
    </submittedName>
</protein>
<sequence>MFERLLSSTAAFLLLTVAPPVAAVTVVVLEPAQDNSLYETAPDTEDTVNERSNGAGSFLFAGRTGFDAGFKRRRALLRFDLSAIPSGSVIHSVELSLYQSKAAPGSPPADMGVHRVEQAWGEAGSDAIGPEGQGDFPALGDATWHRRFYPIVNWDTPGGTWAASASAVTTVGQTNGRYSWACTSALLDDVRHWHDQPGANFGWIVIGGEEGGQSAHRFNSREHSETAERPQLRLVYSTAEEVFSDGFETRPSCD</sequence>
<feature type="signal peptide" evidence="1">
    <location>
        <begin position="1"/>
        <end position="23"/>
    </location>
</feature>
<evidence type="ECO:0000313" key="2">
    <source>
        <dbReference type="EMBL" id="MEJ8568335.1"/>
    </source>
</evidence>
<comment type="caution">
    <text evidence="2">The sequence shown here is derived from an EMBL/GenBank/DDBJ whole genome shotgun (WGS) entry which is preliminary data.</text>
</comment>
<name>A0AAW9RHJ6_9GAMM</name>
<dbReference type="NCBIfam" id="NF033679">
    <property type="entry name" value="DNRLRE_dom"/>
    <property type="match status" value="1"/>
</dbReference>
<accession>A0AAW9RHJ6</accession>
<dbReference type="RefSeq" id="WP_354695654.1">
    <property type="nucleotide sequence ID" value="NZ_JAZHOG010000007.1"/>
</dbReference>
<keyword evidence="3" id="KW-1185">Reference proteome</keyword>
<organism evidence="2 3">
    <name type="scientific">Elongatibacter sediminis</name>
    <dbReference type="NCBI Taxonomy" id="3119006"/>
    <lineage>
        <taxon>Bacteria</taxon>
        <taxon>Pseudomonadati</taxon>
        <taxon>Pseudomonadota</taxon>
        <taxon>Gammaproteobacteria</taxon>
        <taxon>Chromatiales</taxon>
        <taxon>Wenzhouxiangellaceae</taxon>
        <taxon>Elongatibacter</taxon>
    </lineage>
</organism>
<proteinExistence type="predicted"/>
<evidence type="ECO:0000313" key="3">
    <source>
        <dbReference type="Proteomes" id="UP001359886"/>
    </source>
</evidence>
<feature type="chain" id="PRO_5043342556" evidence="1">
    <location>
        <begin position="24"/>
        <end position="254"/>
    </location>
</feature>
<gene>
    <name evidence="2" type="ORF">V3330_11930</name>
</gene>
<dbReference type="Proteomes" id="UP001359886">
    <property type="component" value="Unassembled WGS sequence"/>
</dbReference>
<evidence type="ECO:0000256" key="1">
    <source>
        <dbReference type="SAM" id="SignalP"/>
    </source>
</evidence>
<reference evidence="2 3" key="1">
    <citation type="submission" date="2024-02" db="EMBL/GenBank/DDBJ databases">
        <title>A novel Wenzhouxiangellaceae bacterium, isolated from coastal sediments.</title>
        <authorList>
            <person name="Du Z.-J."/>
            <person name="Ye Y.-Q."/>
            <person name="Zhang X.-Y."/>
        </authorList>
    </citation>
    <scope>NUCLEOTIDE SEQUENCE [LARGE SCALE GENOMIC DNA]</scope>
    <source>
        <strain evidence="2 3">CH-27</strain>
    </source>
</reference>
<dbReference type="AlphaFoldDB" id="A0AAW9RHJ6"/>